<name>W8VRU8_9FLAO</name>
<organism evidence="1 2">
    <name type="scientific">Nonlabens marinus S1-08</name>
    <dbReference type="NCBI Taxonomy" id="1454201"/>
    <lineage>
        <taxon>Bacteria</taxon>
        <taxon>Pseudomonadati</taxon>
        <taxon>Bacteroidota</taxon>
        <taxon>Flavobacteriia</taxon>
        <taxon>Flavobacteriales</taxon>
        <taxon>Flavobacteriaceae</taxon>
        <taxon>Nonlabens</taxon>
    </lineage>
</organism>
<dbReference type="Gene3D" id="3.40.30.10">
    <property type="entry name" value="Glutaredoxin"/>
    <property type="match status" value="1"/>
</dbReference>
<dbReference type="Proteomes" id="UP000031760">
    <property type="component" value="Chromosome"/>
</dbReference>
<evidence type="ECO:0000313" key="2">
    <source>
        <dbReference type="Proteomes" id="UP000031760"/>
    </source>
</evidence>
<evidence type="ECO:0000313" key="1">
    <source>
        <dbReference type="EMBL" id="BAO55830.1"/>
    </source>
</evidence>
<dbReference type="EMBL" id="AP014548">
    <property type="protein sequence ID" value="BAO55830.1"/>
    <property type="molecule type" value="Genomic_DNA"/>
</dbReference>
<proteinExistence type="predicted"/>
<dbReference type="OrthoDB" id="1146847at2"/>
<accession>W8VRU8</accession>
<protein>
    <recommendedName>
        <fullName evidence="3">Thioredoxin domain-containing protein</fullName>
    </recommendedName>
</protein>
<evidence type="ECO:0008006" key="3">
    <source>
        <dbReference type="Google" id="ProtNLM"/>
    </source>
</evidence>
<dbReference type="STRING" id="1454201.NMS_1821"/>
<dbReference type="RefSeq" id="WP_041496359.1">
    <property type="nucleotide sequence ID" value="NZ_AP014548.1"/>
</dbReference>
<dbReference type="SUPFAM" id="SSF52833">
    <property type="entry name" value="Thioredoxin-like"/>
    <property type="match status" value="1"/>
</dbReference>
<dbReference type="InterPro" id="IPR036249">
    <property type="entry name" value="Thioredoxin-like_sf"/>
</dbReference>
<keyword evidence="2" id="KW-1185">Reference proteome</keyword>
<gene>
    <name evidence="1" type="ORF">NMS_1821</name>
</gene>
<dbReference type="KEGG" id="nmf:NMS_1821"/>
<reference evidence="1 2" key="1">
    <citation type="journal article" date="2014" name="Proc. Natl. Acad. Sci. U.S.A.">
        <title>Functional characterization of flavobacteria rhodopsins reveals a unique class of light-driven chloride pump in bacteria.</title>
        <authorList>
            <person name="Yoshizawa S."/>
            <person name="Kumagai Y."/>
            <person name="Kim H."/>
            <person name="Ogura Y."/>
            <person name="Hayashi T."/>
            <person name="Iwasaki W."/>
            <person name="DeLong E.F."/>
            <person name="Kogure K."/>
        </authorList>
    </citation>
    <scope>NUCLEOTIDE SEQUENCE [LARGE SCALE GENOMIC DNA]</scope>
    <source>
        <strain evidence="1 2">S1-08</strain>
    </source>
</reference>
<sequence length="482" mass="56778">MIEIFTLSRKRTSKAYYYIIGMLLFASLLSCEEDKPTITSVSGKIVNPKYSYVVLTNYDNVHDTLQLDEEGIFRKTFDKLDSGLYTIFYPGESQWVFLDQGDSLSIRANTRAFDETIAFTGTHDRENTFLINLFSQIEDSNMDMLKFENKSPRVFYDNVHKVKEERLAKLKEASKKYVFNPRFVEFAEFIIKLNSYYELERYPIIHDSNIYIDKDVNVPEEFFAHRNRVEIDLPKLLNNFAYRPYVNALASNLAYRNLSKRSSKDIDLNNYIYNKERLKVIDSLFENDQLQNVFVAGEIRNFIRGRKNAEEINLLVKDFLAISTDEKINEEIAQMAATYISLDPGNELPDFDLRNMDNERTSLSKQVKKLTVLYYWSIQDKDYALSIHDQVKDLQLKYPEIEFIGINIDQLDFDQWQDIIANNDFRNSREYQLYDKSAINRQLALRNSNRSMVVDRKLTIIDPNINLFYYKIESTLLGYINR</sequence>
<dbReference type="AlphaFoldDB" id="W8VRU8"/>
<dbReference type="HOGENOM" id="CLU_045952_0_0_10"/>